<evidence type="ECO:0000259" key="3">
    <source>
        <dbReference type="Pfam" id="PF12708"/>
    </source>
</evidence>
<evidence type="ECO:0000256" key="2">
    <source>
        <dbReference type="SAM" id="SignalP"/>
    </source>
</evidence>
<gene>
    <name evidence="4" type="ORF">SMSP2_01077</name>
</gene>
<dbReference type="SUPFAM" id="SSF51126">
    <property type="entry name" value="Pectin lyase-like"/>
    <property type="match status" value="2"/>
</dbReference>
<sequence precursor="true">MKFAAVLTAAFFCVFPVLSQTDNYAYFNVKDYGAFGDGEADDTAAIQAAVDAAYNSYGKSGTVYMPRGVYVITDTITLYNCISILGDGHDDSPGGSVIKAGASLPSMIRTAKLNGHHLNIENLTFDGGEDTGWTIGWVLDLQDFLGSRVAGIKIHNVSGGGIYSRWTENYAGSWVNWFVNSQIQISGNYYALRLGSSDSYVNGLVVTGGMGLLEERYGGNLYRRCKFENCYNGITVTNPEGYNCNIAVSECLFENNLNAGISFSFADADFNCFATVTNCDFSNNYETDIELNNASNISIAKNRFKSSNPACGYNVKTTGVSDRISFTDNLFAAADLAIPGYNSCSVGNEFSVSDWPADSPQFWSEAVIWNPGPDGWMRVDFSEPFDGIPVVIAQTVSARDPEPCVTRVRNVDCSGFELLLEEWDYLDGVHAAEVIHCFAIEQGRHSLDGLSVEAVRDVQAAGEWDSFEFAGSFETTPIVFAQLAGDNDINTAVVRIKDIGVFDRCRGADFNNDDNINISDLSAFAADWLNQNSGIKSDLNDDSSVDYLDYGILADVWGYSICSTQGFKAYLQNQESSAAAHGTENINYIGISPGWSKEGDIRVGSTALGSEARWVSYGSSFKEPFFLGSMQSCNDSDTASWRFFESGFAKGGVECFIEEEQSLDSEAGHLEEDFGYAAFGKKDIVTPMGRPVINVKDYGASGNAYADDTVAIQQAINTADAGDIVYLPKGAYKITSSIYLKSGVILLGDGDANTASKILAGADMPAMITAEEAVSGVYITKICFDGGSYQGRSVSNIFRFTDMRDSTLDRIRLINTTGSGIVLRHQSRRNYLRSCTVHADGWGIWLDGWDCIVEDGYCSGGYGSRISGAGGHRIFNSHFDRALIAAILFEDSLGNPRDVLVRNCYMDLNSIALKFDYDIALNTEISIENCIFRASSDTDVYINNANNISFEANSHRSSSEHFTYAGDVDYITLSGSQFSVPVSAEGVHSIYRGNCQN</sequence>
<dbReference type="EMBL" id="CP019646">
    <property type="protein sequence ID" value="AQQ70717.1"/>
    <property type="molecule type" value="Genomic_DNA"/>
</dbReference>
<reference evidence="5" key="1">
    <citation type="submission" date="2017-02" db="EMBL/GenBank/DDBJ databases">
        <title>Comparative genomics and description of representatives of a novel lineage of planctomycetes thriving in anoxic sediments.</title>
        <authorList>
            <person name="Spring S."/>
            <person name="Bunk B."/>
            <person name="Sproer C."/>
        </authorList>
    </citation>
    <scope>NUCLEOTIDE SEQUENCE [LARGE SCALE GENOMIC DNA]</scope>
    <source>
        <strain evidence="5">SM-Chi-D1</strain>
    </source>
</reference>
<dbReference type="PANTHER" id="PTHR31736:SF19">
    <property type="entry name" value="PECTIN LYASE SUPERFAMILY PROTEIN-RELATED"/>
    <property type="match status" value="1"/>
</dbReference>
<name>A0A1Q2MEJ0_9BACT</name>
<dbReference type="InterPro" id="IPR011050">
    <property type="entry name" value="Pectin_lyase_fold/virulence"/>
</dbReference>
<dbReference type="SMART" id="SM00710">
    <property type="entry name" value="PbH1"/>
    <property type="match status" value="7"/>
</dbReference>
<feature type="domain" description="Rhamnogalacturonase A/B/Epimerase-like pectate lyase" evidence="3">
    <location>
        <begin position="26"/>
        <end position="234"/>
    </location>
</feature>
<dbReference type="Gene3D" id="2.160.20.10">
    <property type="entry name" value="Single-stranded right-handed beta-helix, Pectin lyase-like"/>
    <property type="match status" value="2"/>
</dbReference>
<evidence type="ECO:0000313" key="4">
    <source>
        <dbReference type="EMBL" id="AQQ70717.1"/>
    </source>
</evidence>
<dbReference type="RefSeq" id="WP_146682958.1">
    <property type="nucleotide sequence ID" value="NZ_CP019646.1"/>
</dbReference>
<accession>A0A1Q2MEJ0</accession>
<keyword evidence="1" id="KW-1015">Disulfide bond</keyword>
<dbReference type="KEGG" id="pbas:SMSP2_01077"/>
<proteinExistence type="predicted"/>
<evidence type="ECO:0000256" key="1">
    <source>
        <dbReference type="ARBA" id="ARBA00023157"/>
    </source>
</evidence>
<feature type="signal peptide" evidence="2">
    <location>
        <begin position="1"/>
        <end position="19"/>
    </location>
</feature>
<dbReference type="PANTHER" id="PTHR31736">
    <property type="match status" value="1"/>
</dbReference>
<dbReference type="InterPro" id="IPR006626">
    <property type="entry name" value="PbH1"/>
</dbReference>
<dbReference type="Proteomes" id="UP000188181">
    <property type="component" value="Chromosome"/>
</dbReference>
<keyword evidence="5" id="KW-1185">Reference proteome</keyword>
<feature type="domain" description="Rhamnogalacturonase A/B/Epimerase-like pectate lyase" evidence="3">
    <location>
        <begin position="693"/>
        <end position="784"/>
    </location>
</feature>
<dbReference type="InterPro" id="IPR012334">
    <property type="entry name" value="Pectin_lyas_fold"/>
</dbReference>
<feature type="chain" id="PRO_5012998578" evidence="2">
    <location>
        <begin position="20"/>
        <end position="997"/>
    </location>
</feature>
<dbReference type="InterPro" id="IPR024535">
    <property type="entry name" value="RHGA/B-epi-like_pectate_lyase"/>
</dbReference>
<dbReference type="AlphaFoldDB" id="A0A1Q2MEJ0"/>
<dbReference type="Pfam" id="PF12708">
    <property type="entry name" value="Pect-lyase_RHGA_epim"/>
    <property type="match status" value="2"/>
</dbReference>
<dbReference type="OrthoDB" id="197688at2"/>
<protein>
    <submittedName>
        <fullName evidence="4">Parallel beta-helix repeat-containing protein</fullName>
    </submittedName>
</protein>
<evidence type="ECO:0000313" key="5">
    <source>
        <dbReference type="Proteomes" id="UP000188181"/>
    </source>
</evidence>
<keyword evidence="2" id="KW-0732">Signal</keyword>
<organism evidence="4 5">
    <name type="scientific">Limihaloglobus sulfuriphilus</name>
    <dbReference type="NCBI Taxonomy" id="1851148"/>
    <lineage>
        <taxon>Bacteria</taxon>
        <taxon>Pseudomonadati</taxon>
        <taxon>Planctomycetota</taxon>
        <taxon>Phycisphaerae</taxon>
        <taxon>Sedimentisphaerales</taxon>
        <taxon>Sedimentisphaeraceae</taxon>
        <taxon>Limihaloglobus</taxon>
    </lineage>
</organism>
<dbReference type="STRING" id="1851148.SMSP2_01077"/>